<keyword evidence="3" id="KW-1185">Reference proteome</keyword>
<dbReference type="EMBL" id="SAEB01000006">
    <property type="protein sequence ID" value="RVD85333.1"/>
    <property type="molecule type" value="Genomic_DNA"/>
</dbReference>
<dbReference type="OrthoDB" id="5365084at2759"/>
<feature type="region of interest" description="Disordered" evidence="1">
    <location>
        <begin position="1"/>
        <end position="21"/>
    </location>
</feature>
<evidence type="ECO:0000256" key="1">
    <source>
        <dbReference type="SAM" id="MobiDB-lite"/>
    </source>
</evidence>
<name>A0A437A2H3_ARTFL</name>
<protein>
    <submittedName>
        <fullName evidence="2">Uncharacterized protein</fullName>
    </submittedName>
</protein>
<dbReference type="GeneID" id="93585968"/>
<comment type="caution">
    <text evidence="2">The sequence shown here is derived from an EMBL/GenBank/DDBJ whole genome shotgun (WGS) entry which is preliminary data.</text>
</comment>
<gene>
    <name evidence="2" type="ORF">DFL_003657</name>
</gene>
<dbReference type="Proteomes" id="UP000283090">
    <property type="component" value="Unassembled WGS sequence"/>
</dbReference>
<organism evidence="2 3">
    <name type="scientific">Arthrobotrys flagrans</name>
    <name type="common">Nematode-trapping fungus</name>
    <name type="synonym">Trichothecium flagrans</name>
    <dbReference type="NCBI Taxonomy" id="97331"/>
    <lineage>
        <taxon>Eukaryota</taxon>
        <taxon>Fungi</taxon>
        <taxon>Dikarya</taxon>
        <taxon>Ascomycota</taxon>
        <taxon>Pezizomycotina</taxon>
        <taxon>Orbiliomycetes</taxon>
        <taxon>Orbiliales</taxon>
        <taxon>Orbiliaceae</taxon>
        <taxon>Arthrobotrys</taxon>
    </lineage>
</organism>
<evidence type="ECO:0000313" key="3">
    <source>
        <dbReference type="Proteomes" id="UP000283090"/>
    </source>
</evidence>
<proteinExistence type="predicted"/>
<evidence type="ECO:0000313" key="2">
    <source>
        <dbReference type="EMBL" id="RVD85333.1"/>
    </source>
</evidence>
<dbReference type="VEuPathDB" id="FungiDB:DFL_003657"/>
<sequence length="75" mass="8073">MPSQPQSPRPTKGAAANGRIKASSESTLLPLAEEQKAVNLLNNGGGNSGRWVMKPVEYDPDGYGDQFAFEVVIRK</sequence>
<reference evidence="2 3" key="1">
    <citation type="submission" date="2019-01" db="EMBL/GenBank/DDBJ databases">
        <title>Intercellular communication is required for trap formation in the nematode-trapping fungus Duddingtonia flagrans.</title>
        <authorList>
            <person name="Youssar L."/>
            <person name="Wernet V."/>
            <person name="Hensel N."/>
            <person name="Hildebrandt H.-G."/>
            <person name="Fischer R."/>
        </authorList>
    </citation>
    <scope>NUCLEOTIDE SEQUENCE [LARGE SCALE GENOMIC DNA]</scope>
    <source>
        <strain evidence="2 3">CBS H-5679</strain>
    </source>
</reference>
<accession>A0A437A2H3</accession>
<dbReference type="AlphaFoldDB" id="A0A437A2H3"/>
<dbReference type="RefSeq" id="XP_067490877.1">
    <property type="nucleotide sequence ID" value="XM_067632626.1"/>
</dbReference>